<evidence type="ECO:0000313" key="4">
    <source>
        <dbReference type="Proteomes" id="UP000325785"/>
    </source>
</evidence>
<evidence type="ECO:0000313" key="1">
    <source>
        <dbReference type="EMBL" id="KRS16832.1"/>
    </source>
</evidence>
<dbReference type="KEGG" id="rid:RIdsm_00042"/>
<evidence type="ECO:0000313" key="2">
    <source>
        <dbReference type="EMBL" id="QEW24267.1"/>
    </source>
</evidence>
<dbReference type="SUPFAM" id="SSF54909">
    <property type="entry name" value="Dimeric alpha+beta barrel"/>
    <property type="match status" value="1"/>
</dbReference>
<accession>A0A0T5P6M8</accession>
<reference evidence="1 3" key="1">
    <citation type="submission" date="2015-04" db="EMBL/GenBank/DDBJ databases">
        <title>The draft genome sequence of Roseovarius indicus B108T.</title>
        <authorList>
            <person name="Li G."/>
            <person name="Lai Q."/>
            <person name="Shao Z."/>
            <person name="Yan P."/>
        </authorList>
    </citation>
    <scope>NUCLEOTIDE SEQUENCE [LARGE SCALE GENOMIC DNA]</scope>
    <source>
        <strain evidence="1 3">B108</strain>
    </source>
</reference>
<protein>
    <recommendedName>
        <fullName evidence="5">YCII-related domain-containing protein</fullName>
    </recommendedName>
</protein>
<dbReference type="EMBL" id="LAXI01000011">
    <property type="protein sequence ID" value="KRS16832.1"/>
    <property type="molecule type" value="Genomic_DNA"/>
</dbReference>
<dbReference type="AlphaFoldDB" id="A0A0T5P6M8"/>
<dbReference type="InterPro" id="IPR011008">
    <property type="entry name" value="Dimeric_a/b-barrel"/>
</dbReference>
<dbReference type="RefSeq" id="WP_057817504.1">
    <property type="nucleotide sequence ID" value="NZ_CAXRJZ010000037.1"/>
</dbReference>
<reference evidence="2 4" key="2">
    <citation type="submission" date="2018-08" db="EMBL/GenBank/DDBJ databases">
        <title>Genetic Globetrotter - A new plasmid hitch-hiking vast phylogenetic and geographic distances.</title>
        <authorList>
            <person name="Vollmers J."/>
            <person name="Petersen J."/>
        </authorList>
    </citation>
    <scope>NUCLEOTIDE SEQUENCE [LARGE SCALE GENOMIC DNA]</scope>
    <source>
        <strain evidence="2 4">DSM 26383</strain>
    </source>
</reference>
<proteinExistence type="predicted"/>
<keyword evidence="3" id="KW-1185">Reference proteome</keyword>
<dbReference type="Gene3D" id="3.30.70.1060">
    <property type="entry name" value="Dimeric alpha+beta barrel"/>
    <property type="match status" value="1"/>
</dbReference>
<dbReference type="PATRIC" id="fig|540747.5.peg.1029"/>
<gene>
    <name evidence="2" type="ORF">RIdsm_00042</name>
    <name evidence="1" type="ORF">XM52_16530</name>
</gene>
<dbReference type="OrthoDB" id="5117987at2"/>
<dbReference type="Proteomes" id="UP000325785">
    <property type="component" value="Chromosome"/>
</dbReference>
<name>A0A0T5P6M8_9RHOB</name>
<evidence type="ECO:0008006" key="5">
    <source>
        <dbReference type="Google" id="ProtNLM"/>
    </source>
</evidence>
<dbReference type="STRING" id="540747.SAMN04488031_102160"/>
<organism evidence="1 3">
    <name type="scientific">Roseovarius indicus</name>
    <dbReference type="NCBI Taxonomy" id="540747"/>
    <lineage>
        <taxon>Bacteria</taxon>
        <taxon>Pseudomonadati</taxon>
        <taxon>Pseudomonadota</taxon>
        <taxon>Alphaproteobacteria</taxon>
        <taxon>Rhodobacterales</taxon>
        <taxon>Roseobacteraceae</taxon>
        <taxon>Roseovarius</taxon>
    </lineage>
</organism>
<dbReference type="EMBL" id="CP031598">
    <property type="protein sequence ID" value="QEW24267.1"/>
    <property type="molecule type" value="Genomic_DNA"/>
</dbReference>
<sequence>MPRYILAYHGGNAEEYEVSEEEELTRWQNWMNDMGQACIDEGGPVGWAKTVRVAGIAHNGGTNPLAGYSIVEADDIETACEMAKGCPILATGGSVEVAPIGEMNTQNA</sequence>
<evidence type="ECO:0000313" key="3">
    <source>
        <dbReference type="Proteomes" id="UP000051401"/>
    </source>
</evidence>
<dbReference type="Proteomes" id="UP000051401">
    <property type="component" value="Unassembled WGS sequence"/>
</dbReference>